<dbReference type="GeneID" id="18910747"/>
<sequence>MFCCFCLLFTSDDIYSSSLQMLHLGHALWYPEPHESGKPQIGDVGVIHEGAFIRLFNLDTSTLEKKVTFWNPQFENAEPLPPGVPKIDRRHQPFAPGQYCSHGVESEQQHTSSNRMADANVSPTFAANYTCKAAQGAILSLKSEAHVETVLELGNGILENYIAQHHNVKTEADWAVAAFCNVSTSSSASVEDDARSIAEVRVGWSQSRSVTGPRMQRHGQYYLPDASLLRPAEPTRDQCVLLKRCKLRKRLGILKIFVGAGHRRHPDVGKGRGGSGDEGLVPREEGLNDANMPEFEGESEIPDTLDILLDYILENGKYVVNFASYLCHVQPPVQVDGTLGLICTGDMISLHEERTFPRRTITSNDFKLVEHRRIFTTSSDQEGTFTHHAITSTNSKPAGWSGYRRYQRIFTGSSEKDALPPELQPLIFVDLQALSARCKRFSLSTNGKLLAAYFANSDILIW</sequence>
<gene>
    <name evidence="2" type="ORF">PHACADRAFT_191217</name>
</gene>
<feature type="region of interest" description="Disordered" evidence="1">
    <location>
        <begin position="267"/>
        <end position="297"/>
    </location>
</feature>
<dbReference type="HOGENOM" id="CLU_021108_0_1_1"/>
<organism evidence="2 3">
    <name type="scientific">Phanerochaete carnosa (strain HHB-10118-sp)</name>
    <name type="common">White-rot fungus</name>
    <name type="synonym">Peniophora carnosa</name>
    <dbReference type="NCBI Taxonomy" id="650164"/>
    <lineage>
        <taxon>Eukaryota</taxon>
        <taxon>Fungi</taxon>
        <taxon>Dikarya</taxon>
        <taxon>Basidiomycota</taxon>
        <taxon>Agaricomycotina</taxon>
        <taxon>Agaricomycetes</taxon>
        <taxon>Polyporales</taxon>
        <taxon>Phanerochaetaceae</taxon>
        <taxon>Phanerochaete</taxon>
    </lineage>
</organism>
<dbReference type="EMBL" id="JH930469">
    <property type="protein sequence ID" value="EKM58906.1"/>
    <property type="molecule type" value="Genomic_DNA"/>
</dbReference>
<proteinExistence type="predicted"/>
<dbReference type="KEGG" id="pco:PHACADRAFT_191217"/>
<evidence type="ECO:0000256" key="1">
    <source>
        <dbReference type="SAM" id="MobiDB-lite"/>
    </source>
</evidence>
<name>K5V813_PHACS</name>
<dbReference type="Proteomes" id="UP000008370">
    <property type="component" value="Unassembled WGS sequence"/>
</dbReference>
<protein>
    <submittedName>
        <fullName evidence="2">Uncharacterized protein</fullName>
    </submittedName>
</protein>
<dbReference type="AlphaFoldDB" id="K5V813"/>
<reference evidence="2 3" key="1">
    <citation type="journal article" date="2012" name="BMC Genomics">
        <title>Comparative genomics of the white-rot fungi, Phanerochaete carnosa and P. chrysosporium, to elucidate the genetic basis of the distinct wood types they colonize.</title>
        <authorList>
            <person name="Suzuki H."/>
            <person name="MacDonald J."/>
            <person name="Syed K."/>
            <person name="Salamov A."/>
            <person name="Hori C."/>
            <person name="Aerts A."/>
            <person name="Henrissat B."/>
            <person name="Wiebenga A."/>
            <person name="vanKuyk P.A."/>
            <person name="Barry K."/>
            <person name="Lindquist E."/>
            <person name="LaButti K."/>
            <person name="Lapidus A."/>
            <person name="Lucas S."/>
            <person name="Coutinho P."/>
            <person name="Gong Y."/>
            <person name="Samejima M."/>
            <person name="Mahadevan R."/>
            <person name="Abou-Zaid M."/>
            <person name="de Vries R.P."/>
            <person name="Igarashi K."/>
            <person name="Yadav J.S."/>
            <person name="Grigoriev I.V."/>
            <person name="Master E.R."/>
        </authorList>
    </citation>
    <scope>NUCLEOTIDE SEQUENCE [LARGE SCALE GENOMIC DNA]</scope>
    <source>
        <strain evidence="2 3">HHB-10118-sp</strain>
    </source>
</reference>
<evidence type="ECO:0000313" key="2">
    <source>
        <dbReference type="EMBL" id="EKM58906.1"/>
    </source>
</evidence>
<evidence type="ECO:0000313" key="3">
    <source>
        <dbReference type="Proteomes" id="UP000008370"/>
    </source>
</evidence>
<dbReference type="RefSeq" id="XP_007391495.1">
    <property type="nucleotide sequence ID" value="XM_007391433.1"/>
</dbReference>
<accession>K5V813</accession>
<keyword evidence="3" id="KW-1185">Reference proteome</keyword>
<dbReference type="OrthoDB" id="3222453at2759"/>
<dbReference type="InParanoid" id="K5V813"/>